<evidence type="ECO:0000256" key="1">
    <source>
        <dbReference type="SAM" id="Phobius"/>
    </source>
</evidence>
<evidence type="ECO:0000313" key="2">
    <source>
        <dbReference type="EMBL" id="DAE19312.1"/>
    </source>
</evidence>
<organism evidence="2">
    <name type="scientific">Siphoviridae sp. ctmdT21</name>
    <dbReference type="NCBI Taxonomy" id="2825653"/>
    <lineage>
        <taxon>Viruses</taxon>
        <taxon>Duplodnaviria</taxon>
        <taxon>Heunggongvirae</taxon>
        <taxon>Uroviricota</taxon>
        <taxon>Caudoviricetes</taxon>
    </lineage>
</organism>
<protein>
    <submittedName>
        <fullName evidence="2">Uncharacterized protein</fullName>
    </submittedName>
</protein>
<name>A0A8S5QJR5_9CAUD</name>
<proteinExistence type="predicted"/>
<keyword evidence="1" id="KW-0812">Transmembrane</keyword>
<keyword evidence="1" id="KW-1133">Transmembrane helix</keyword>
<reference evidence="2" key="1">
    <citation type="journal article" date="2021" name="Proc. Natl. Acad. Sci. U.S.A.">
        <title>A Catalog of Tens of Thousands of Viruses from Human Metagenomes Reveals Hidden Associations with Chronic Diseases.</title>
        <authorList>
            <person name="Tisza M.J."/>
            <person name="Buck C.B."/>
        </authorList>
    </citation>
    <scope>NUCLEOTIDE SEQUENCE</scope>
    <source>
        <strain evidence="2">CtmdT21</strain>
    </source>
</reference>
<keyword evidence="1" id="KW-0472">Membrane</keyword>
<feature type="transmembrane region" description="Helical" evidence="1">
    <location>
        <begin position="6"/>
        <end position="24"/>
    </location>
</feature>
<accession>A0A8S5QJR5</accession>
<dbReference type="EMBL" id="BK015673">
    <property type="protein sequence ID" value="DAE19312.1"/>
    <property type="molecule type" value="Genomic_DNA"/>
</dbReference>
<sequence>MNLCLFFIFGGFAFITGYLIGRYFTAGPRAEKEAVRSEEGCIINDYIDFLNYDGTLVHREA</sequence>